<sequence>MAAAPRPQTSQYGTRVHKTKASAGAHCAPQHLAPTIFMHYSANSCVHFALLPFISAVQKEPSPKKKMDLKKIEIIEPRPRKRPSSSGCEIVERPNKRPTTMVEYVNIDEDDIKKIYKFRVLFPNGVSLGLKVRDPETELPMEEFVDFVKGEYFRAMRQTESQKTKRRINWKSSEFRFVDAFDKVMGSRINFENFKPNKYHILRVHDGSGEAETYEELPDEYTFETALADLIDNSLQAIWSNGVKERKLISVELADDRILIFDTGPGMDGSDETSIVNWTLVDYDEMDFLEEEAFERRKACSDVAFRVGQQKGHLAIDNLMEDKSSLLLCIKENDSWGKIGASLHRSSRGHGIGGKPPYLKPVFGMFGYGGTMASMHLGRRAVVSSKTKKSKKVYTLHLEREALLSSSGSEKTWRTDGGIRHPTEDEIEGSPHRSFTKCDEVSKTGRTIMPIEFQVNGTDLAEIQGGEVAITNLHSCNGPEFVIYLRFSQDVLATGSPGEANARLKFVYFPFGKENIERLLEKLEAEGYGIKENFETFSRVSIRRLGRLLPYARWTWLPFMEPRQKKGDKAQILKRCCPRVKCFIDTDAGFNPTPSKTDLARQHPYTTALKNFGDKPPEKDKDVKLEIFKDGKQNVVRINLFLLSAHQTRSDLAFLLKVSQMRRAAKFAVDDGNASIDIRGSLSLPISVIDSGKCLAIEAADWEYQVEKQRQKIPSTIEILSARNCQDLVVDGDTLIESDGLDKIRPNYKATLVVSPQNELFSVSIPCQVFPGSLQQIMTQPRNLDKQLLPGQAIKELMLEMFDAYGNHVNGGLEVLLKVDGFCFQDHIGSTRKVDQFGCIDLGGLLKVTGGYGKNVSLSVSINGKIVFKKEFQTETRELRAVCEVPKYCMAGSLLENMAFEIINSEGDVDRAIHDDESQGQSHMLAIKSESLDTDDSVRYSFHHGCCTVRAISLPQKEGTVRLLAAHSRYPELHLAIEVQLLQAPKVEPESIQLPHTDGRLVLRKDSFDHKASKAEHDNVHGRCSDENLLPLHYSSGSKDIEDFVVSILRDLKELEEGIYKYASAVGDLEKALKMLIDRKVALKQEISMLQGKMSGKDAIMECIASKGDSAAAVICRLFREIPLQRQHNNLIENTLGVVALLGTVQTNELSCVLAEYLGEDQMLAVVCKSFAAVEALEKCEKNRNVDQEHMAESNATKLAQSINGRYVAICLEDTRPYTGELSSDPERKLALPDPTLPNGNIPSGYLGHAVNMISLEFHHLHTTIAGHGLRETLFYCLFGELQVYETRENMKMAKACIKHGAVSLDGGIIERKWSSFSWTSWKLFMILLCIIEQSSEFELREPEICFPVTAPGSQVHSSRESMDNLRQVEEKKAELKETLGEIKKQTKMHRKVVKKFKNKEKEYEKFLDKKAPLLEGMGVRSIMKNSIGSSQQ</sequence>
<dbReference type="SUPFAM" id="SSF55874">
    <property type="entry name" value="ATPase domain of HSP90 chaperone/DNA topoisomerase II/histidine kinase"/>
    <property type="match status" value="1"/>
</dbReference>
<dbReference type="Proteomes" id="UP000585474">
    <property type="component" value="Unassembled WGS sequence"/>
</dbReference>
<keyword evidence="1" id="KW-0175">Coiled coil</keyword>
<dbReference type="PANTHER" id="PTHR33566">
    <property type="entry name" value="EN/SPM-LIKE TRANSPOSON-RELATED"/>
    <property type="match status" value="1"/>
</dbReference>
<feature type="coiled-coil region" evidence="1">
    <location>
        <begin position="1066"/>
        <end position="1093"/>
    </location>
</feature>
<accession>A0A7J0DE13</accession>
<name>A0A7J0DE13_9ERIC</name>
<reference evidence="4" key="1">
    <citation type="submission" date="2019-07" db="EMBL/GenBank/DDBJ databases">
        <title>De Novo Assembly of kiwifruit Actinidia rufa.</title>
        <authorList>
            <person name="Sugita-Konishi S."/>
            <person name="Sato K."/>
            <person name="Mori E."/>
            <person name="Abe Y."/>
            <person name="Kisaki G."/>
            <person name="Hamano K."/>
            <person name="Suezawa K."/>
            <person name="Otani M."/>
            <person name="Fukuda T."/>
            <person name="Manabe T."/>
            <person name="Gomi K."/>
            <person name="Tabuchi M."/>
            <person name="Akimitsu K."/>
            <person name="Kataoka I."/>
        </authorList>
    </citation>
    <scope>NUCLEOTIDE SEQUENCE [LARGE SCALE GENOMIC DNA]</scope>
    <source>
        <strain evidence="4">cv. Fuchu</strain>
    </source>
</reference>
<dbReference type="EMBL" id="BJWL01000159">
    <property type="protein sequence ID" value="GFS32216.1"/>
    <property type="molecule type" value="Genomic_DNA"/>
</dbReference>
<proteinExistence type="predicted"/>
<dbReference type="PANTHER" id="PTHR33566:SF1">
    <property type="entry name" value="EN_SPM-LIKE TRANSPOSON-RELATED"/>
    <property type="match status" value="1"/>
</dbReference>
<dbReference type="OrthoDB" id="10036779at2759"/>
<dbReference type="InterPro" id="IPR036890">
    <property type="entry name" value="HATPase_C_sf"/>
</dbReference>
<evidence type="ECO:0000256" key="2">
    <source>
        <dbReference type="SAM" id="MobiDB-lite"/>
    </source>
</evidence>
<organism evidence="3 4">
    <name type="scientific">Actinidia rufa</name>
    <dbReference type="NCBI Taxonomy" id="165716"/>
    <lineage>
        <taxon>Eukaryota</taxon>
        <taxon>Viridiplantae</taxon>
        <taxon>Streptophyta</taxon>
        <taxon>Embryophyta</taxon>
        <taxon>Tracheophyta</taxon>
        <taxon>Spermatophyta</taxon>
        <taxon>Magnoliopsida</taxon>
        <taxon>eudicotyledons</taxon>
        <taxon>Gunneridae</taxon>
        <taxon>Pentapetalae</taxon>
        <taxon>asterids</taxon>
        <taxon>Ericales</taxon>
        <taxon>Actinidiaceae</taxon>
        <taxon>Actinidia</taxon>
    </lineage>
</organism>
<feature type="compositionally biased region" description="Basic and acidic residues" evidence="2">
    <location>
        <begin position="411"/>
        <end position="424"/>
    </location>
</feature>
<feature type="coiled-coil region" evidence="1">
    <location>
        <begin position="1359"/>
        <end position="1389"/>
    </location>
</feature>
<evidence type="ECO:0000313" key="3">
    <source>
        <dbReference type="EMBL" id="GFS32216.1"/>
    </source>
</evidence>
<evidence type="ECO:0000313" key="4">
    <source>
        <dbReference type="Proteomes" id="UP000585474"/>
    </source>
</evidence>
<keyword evidence="4" id="KW-1185">Reference proteome</keyword>
<protein>
    <submittedName>
        <fullName evidence="3">Gamma-irradiation and mitomycin c induced 1</fullName>
    </submittedName>
</protein>
<evidence type="ECO:0000256" key="1">
    <source>
        <dbReference type="SAM" id="Coils"/>
    </source>
</evidence>
<gene>
    <name evidence="3" type="ORF">Acr_00g0021430</name>
</gene>
<comment type="caution">
    <text evidence="3">The sequence shown here is derived from an EMBL/GenBank/DDBJ whole genome shotgun (WGS) entry which is preliminary data.</text>
</comment>
<feature type="region of interest" description="Disordered" evidence="2">
    <location>
        <begin position="409"/>
        <end position="435"/>
    </location>
</feature>